<dbReference type="EMBL" id="LXFE01004355">
    <property type="protein sequence ID" value="OLL21741.1"/>
    <property type="molecule type" value="Genomic_DNA"/>
</dbReference>
<gene>
    <name evidence="2" type="ORF">NEOLI_003027</name>
</gene>
<keyword evidence="3" id="KW-1185">Reference proteome</keyword>
<sequence length="88" mass="9918">MPTRMESEISGKRSQRKGDLAGRTLSSKDSFFLLVVCFWSNKLSVVSLSDASDTSDSEPDSELARPETPEREIANRLYLRANPRMPVR</sequence>
<comment type="caution">
    <text evidence="2">The sequence shown here is derived from an EMBL/GenBank/DDBJ whole genome shotgun (WGS) entry which is preliminary data.</text>
</comment>
<organism evidence="2 3">
    <name type="scientific">Neolecta irregularis (strain DAH-3)</name>
    <dbReference type="NCBI Taxonomy" id="1198029"/>
    <lineage>
        <taxon>Eukaryota</taxon>
        <taxon>Fungi</taxon>
        <taxon>Dikarya</taxon>
        <taxon>Ascomycota</taxon>
        <taxon>Taphrinomycotina</taxon>
        <taxon>Neolectales</taxon>
        <taxon>Neolectaceae</taxon>
        <taxon>Neolecta</taxon>
    </lineage>
</organism>
<proteinExistence type="predicted"/>
<dbReference type="AlphaFoldDB" id="A0A1U7LGT9"/>
<feature type="compositionally biased region" description="Basic and acidic residues" evidence="1">
    <location>
        <begin position="62"/>
        <end position="74"/>
    </location>
</feature>
<reference evidence="2 3" key="1">
    <citation type="submission" date="2016-04" db="EMBL/GenBank/DDBJ databases">
        <title>Evolutionary innovation and constraint leading to complex multicellularity in the Ascomycota.</title>
        <authorList>
            <person name="Cisse O."/>
            <person name="Nguyen A."/>
            <person name="Hewitt D.A."/>
            <person name="Jedd G."/>
            <person name="Stajich J.E."/>
        </authorList>
    </citation>
    <scope>NUCLEOTIDE SEQUENCE [LARGE SCALE GENOMIC DNA]</scope>
    <source>
        <strain evidence="2 3">DAH-3</strain>
    </source>
</reference>
<evidence type="ECO:0000313" key="2">
    <source>
        <dbReference type="EMBL" id="OLL21741.1"/>
    </source>
</evidence>
<feature type="region of interest" description="Disordered" evidence="1">
    <location>
        <begin position="1"/>
        <end position="21"/>
    </location>
</feature>
<evidence type="ECO:0000313" key="3">
    <source>
        <dbReference type="Proteomes" id="UP000186594"/>
    </source>
</evidence>
<name>A0A1U7LGT9_NEOID</name>
<dbReference type="Proteomes" id="UP000186594">
    <property type="component" value="Unassembled WGS sequence"/>
</dbReference>
<feature type="region of interest" description="Disordered" evidence="1">
    <location>
        <begin position="49"/>
        <end position="88"/>
    </location>
</feature>
<evidence type="ECO:0000256" key="1">
    <source>
        <dbReference type="SAM" id="MobiDB-lite"/>
    </source>
</evidence>
<feature type="compositionally biased region" description="Basic and acidic residues" evidence="1">
    <location>
        <begin position="1"/>
        <end position="20"/>
    </location>
</feature>
<protein>
    <submittedName>
        <fullName evidence="2">Uncharacterized protein</fullName>
    </submittedName>
</protein>
<accession>A0A1U7LGT9</accession>